<keyword evidence="2" id="KW-0812">Transmembrane</keyword>
<name>A0AAN6JJ58_9BASI</name>
<keyword evidence="2" id="KW-0472">Membrane</keyword>
<feature type="region of interest" description="Disordered" evidence="1">
    <location>
        <begin position="452"/>
        <end position="521"/>
    </location>
</feature>
<feature type="transmembrane region" description="Helical" evidence="2">
    <location>
        <begin position="623"/>
        <end position="640"/>
    </location>
</feature>
<keyword evidence="2" id="KW-1133">Transmembrane helix</keyword>
<reference evidence="3" key="1">
    <citation type="journal article" date="2023" name="PhytoFront">
        <title>Draft Genome Resources of Seven Strains of Tilletia horrida, Causal Agent of Kernel Smut of Rice.</title>
        <authorList>
            <person name="Khanal S."/>
            <person name="Antony Babu S."/>
            <person name="Zhou X.G."/>
        </authorList>
    </citation>
    <scope>NUCLEOTIDE SEQUENCE</scope>
    <source>
        <strain evidence="3">TX3</strain>
    </source>
</reference>
<feature type="compositionally biased region" description="Polar residues" evidence="1">
    <location>
        <begin position="211"/>
        <end position="227"/>
    </location>
</feature>
<evidence type="ECO:0000256" key="2">
    <source>
        <dbReference type="SAM" id="Phobius"/>
    </source>
</evidence>
<accession>A0AAN6JJ58</accession>
<feature type="region of interest" description="Disordered" evidence="1">
    <location>
        <begin position="308"/>
        <end position="346"/>
    </location>
</feature>
<feature type="compositionally biased region" description="Low complexity" evidence="1">
    <location>
        <begin position="371"/>
        <end position="381"/>
    </location>
</feature>
<dbReference type="AlphaFoldDB" id="A0AAN6JJ58"/>
<feature type="compositionally biased region" description="Gly residues" evidence="1">
    <location>
        <begin position="321"/>
        <end position="334"/>
    </location>
</feature>
<dbReference type="Proteomes" id="UP001176521">
    <property type="component" value="Unassembled WGS sequence"/>
</dbReference>
<feature type="region of interest" description="Disordered" evidence="1">
    <location>
        <begin position="208"/>
        <end position="255"/>
    </location>
</feature>
<feature type="compositionally biased region" description="Low complexity" evidence="1">
    <location>
        <begin position="89"/>
        <end position="100"/>
    </location>
</feature>
<dbReference type="EMBL" id="JAPDMQ010000371">
    <property type="protein sequence ID" value="KAK0526011.1"/>
    <property type="molecule type" value="Genomic_DNA"/>
</dbReference>
<feature type="compositionally biased region" description="Low complexity" evidence="1">
    <location>
        <begin position="232"/>
        <end position="247"/>
    </location>
</feature>
<feature type="compositionally biased region" description="Low complexity" evidence="1">
    <location>
        <begin position="493"/>
        <end position="513"/>
    </location>
</feature>
<evidence type="ECO:0000313" key="4">
    <source>
        <dbReference type="Proteomes" id="UP001176521"/>
    </source>
</evidence>
<keyword evidence="4" id="KW-1185">Reference proteome</keyword>
<feature type="compositionally biased region" description="Polar residues" evidence="1">
    <location>
        <begin position="410"/>
        <end position="426"/>
    </location>
</feature>
<feature type="compositionally biased region" description="Low complexity" evidence="1">
    <location>
        <begin position="34"/>
        <end position="47"/>
    </location>
</feature>
<gene>
    <name evidence="3" type="ORF">OC842_005323</name>
</gene>
<comment type="caution">
    <text evidence="3">The sequence shown here is derived from an EMBL/GenBank/DDBJ whole genome shotgun (WGS) entry which is preliminary data.</text>
</comment>
<organism evidence="3 4">
    <name type="scientific">Tilletia horrida</name>
    <dbReference type="NCBI Taxonomy" id="155126"/>
    <lineage>
        <taxon>Eukaryota</taxon>
        <taxon>Fungi</taxon>
        <taxon>Dikarya</taxon>
        <taxon>Basidiomycota</taxon>
        <taxon>Ustilaginomycotina</taxon>
        <taxon>Exobasidiomycetes</taxon>
        <taxon>Tilletiales</taxon>
        <taxon>Tilletiaceae</taxon>
        <taxon>Tilletia</taxon>
    </lineage>
</organism>
<proteinExistence type="predicted"/>
<feature type="region of interest" description="Disordered" evidence="1">
    <location>
        <begin position="402"/>
        <end position="426"/>
    </location>
</feature>
<protein>
    <submittedName>
        <fullName evidence="3">Uncharacterized protein</fullName>
    </submittedName>
</protein>
<sequence>MTDATGSSTARGAGAASGVRPGISARAGAGVAPSSHAAALSGDSASSGPVLQRRHRDELGESGSSSPSHAVRRDVKATPARAQPPFHTPGAVPPSRSASRPEPEPGPSWLLMSAHLAQDTFAALLLRLPFSIHVESWSGGNPTLALVVVAWVSASAMDEGNAPAGREDEVEGEEWEEEAAAVLLPPAGWGVSFSDWTSLPREHFLAHPAARSTSVPPSPYLRSTPTSPRIRPASSSTATAGSAPSTPKMHAFRSRQPSLVGVAELDWSGASSTAAAGGSAGKGSPQIRPLGWAMGSAGAGVGRTMSYTAGGTGRRSSSAAAGGGANGGASGAAGGTASLPGTPGGGLSSPRFSPFFGARAYVPTTAAASPSLGGTSMSASGSGIGAGSKTARHALAEGVLPEADEDSHELSGSNSTARPNRARSPSVSSLASVPELSLGAAAVSFASASAAEAGGEGVGGDGSGAVGRPGAPNWFEHGPIPVGRSGGEPRLDAVSGTTSTSTSTPASVHPSAANPYWQARRRRRLQRRQSRLPLRMYRFPVTYAALLHYLSTALALRAVLDEVAPSRSASVATEGGESVSPRVRDRDWDRDRTRLVHAGALVLLCGMTMEGRGKAEALGLRRSSLMACAVLLAVVLVVVGA</sequence>
<feature type="region of interest" description="Disordered" evidence="1">
    <location>
        <begin position="367"/>
        <end position="390"/>
    </location>
</feature>
<evidence type="ECO:0000313" key="3">
    <source>
        <dbReference type="EMBL" id="KAK0526011.1"/>
    </source>
</evidence>
<feature type="compositionally biased region" description="Gly residues" evidence="1">
    <location>
        <begin position="454"/>
        <end position="467"/>
    </location>
</feature>
<evidence type="ECO:0000256" key="1">
    <source>
        <dbReference type="SAM" id="MobiDB-lite"/>
    </source>
</evidence>
<feature type="compositionally biased region" description="Low complexity" evidence="1">
    <location>
        <begin position="1"/>
        <end position="18"/>
    </location>
</feature>
<feature type="region of interest" description="Disordered" evidence="1">
    <location>
        <begin position="1"/>
        <end position="106"/>
    </location>
</feature>